<keyword evidence="3" id="KW-1185">Reference proteome</keyword>
<name>A0ABM8BQP6_9CREN</name>
<dbReference type="Proteomes" id="UP001060771">
    <property type="component" value="Chromosome"/>
</dbReference>
<accession>A0ABM8BQP6</accession>
<keyword evidence="1" id="KW-1133">Transmembrane helix</keyword>
<dbReference type="GeneID" id="76207968"/>
<protein>
    <recommendedName>
        <fullName evidence="4">DUF304 domain-containing protein</fullName>
    </recommendedName>
</protein>
<dbReference type="RefSeq" id="WP_264890737.1">
    <property type="nucleotide sequence ID" value="NZ_AP026830.1"/>
</dbReference>
<evidence type="ECO:0000313" key="3">
    <source>
        <dbReference type="Proteomes" id="UP001060771"/>
    </source>
</evidence>
<feature type="transmembrane region" description="Helical" evidence="1">
    <location>
        <begin position="34"/>
        <end position="67"/>
    </location>
</feature>
<evidence type="ECO:0000256" key="1">
    <source>
        <dbReference type="SAM" id="Phobius"/>
    </source>
</evidence>
<sequence>MMRLLDLSVGFVVIIVGIIVSLLFYTFYFSTSNGAIFVIAILIPLLFGIAGIGWILGGWVGVGAAFGELWFRFRAWLLAHLLYGDKEFLIDLMFIQHVLMTVYGIPYELVINDNKVIIKVPLSRDAGIRLMNYLNQYMSKLL</sequence>
<proteinExistence type="predicted"/>
<keyword evidence="1" id="KW-0472">Membrane</keyword>
<dbReference type="EMBL" id="AP026830">
    <property type="protein sequence ID" value="BDR93335.1"/>
    <property type="molecule type" value="Genomic_DNA"/>
</dbReference>
<evidence type="ECO:0008006" key="4">
    <source>
        <dbReference type="Google" id="ProtNLM"/>
    </source>
</evidence>
<feature type="transmembrane region" description="Helical" evidence="1">
    <location>
        <begin position="7"/>
        <end position="28"/>
    </location>
</feature>
<keyword evidence="1" id="KW-0812">Transmembrane</keyword>
<organism evidence="2 3">
    <name type="scientific">Vulcanisaeta souniana JCM 11219</name>
    <dbReference type="NCBI Taxonomy" id="1293586"/>
    <lineage>
        <taxon>Archaea</taxon>
        <taxon>Thermoproteota</taxon>
        <taxon>Thermoprotei</taxon>
        <taxon>Thermoproteales</taxon>
        <taxon>Thermoproteaceae</taxon>
        <taxon>Vulcanisaeta</taxon>
    </lineage>
</organism>
<reference evidence="3" key="1">
    <citation type="submission" date="2022-09" db="EMBL/GenBank/DDBJ databases">
        <title>Complete genome sequence of Vulcanisaeta souniana.</title>
        <authorList>
            <person name="Kato S."/>
            <person name="Itoh T."/>
            <person name="Ohkuma M."/>
        </authorList>
    </citation>
    <scope>NUCLEOTIDE SEQUENCE [LARGE SCALE GENOMIC DNA]</scope>
    <source>
        <strain evidence="3">JCM 11219</strain>
    </source>
</reference>
<evidence type="ECO:0000313" key="2">
    <source>
        <dbReference type="EMBL" id="BDR93335.1"/>
    </source>
</evidence>
<gene>
    <name evidence="2" type="ORF">Vsou_24280</name>
</gene>